<evidence type="ECO:0000256" key="4">
    <source>
        <dbReference type="ARBA" id="ARBA00035245"/>
    </source>
</evidence>
<dbReference type="Pfam" id="PF00281">
    <property type="entry name" value="Ribosomal_L5"/>
    <property type="match status" value="1"/>
</dbReference>
<keyword evidence="3 6" id="KW-0687">Ribonucleoprotein</keyword>
<dbReference type="GO" id="GO:0005840">
    <property type="term" value="C:ribosome"/>
    <property type="evidence" value="ECO:0007669"/>
    <property type="project" value="UniProtKB-KW"/>
</dbReference>
<dbReference type="GO" id="GO:0003735">
    <property type="term" value="F:structural constituent of ribosome"/>
    <property type="evidence" value="ECO:0007669"/>
    <property type="project" value="InterPro"/>
</dbReference>
<evidence type="ECO:0000256" key="6">
    <source>
        <dbReference type="RuleBase" id="RU003930"/>
    </source>
</evidence>
<evidence type="ECO:0000313" key="10">
    <source>
        <dbReference type="Proteomes" id="UP000176221"/>
    </source>
</evidence>
<organism evidence="9 10">
    <name type="scientific">Candidatus Taylorbacteria bacterium RIFCSPLOWO2_01_FULL_45_15b</name>
    <dbReference type="NCBI Taxonomy" id="1802319"/>
    <lineage>
        <taxon>Bacteria</taxon>
        <taxon>Candidatus Tayloriibacteriota</taxon>
    </lineage>
</organism>
<protein>
    <recommendedName>
        <fullName evidence="4">Large ribosomal subunit protein uL5</fullName>
    </recommendedName>
    <alternativeName>
        <fullName evidence="5">50S ribosomal protein L5</fullName>
    </alternativeName>
</protein>
<proteinExistence type="inferred from homology"/>
<dbReference type="InterPro" id="IPR031309">
    <property type="entry name" value="Ribosomal_uL5_C"/>
</dbReference>
<evidence type="ECO:0000256" key="3">
    <source>
        <dbReference type="ARBA" id="ARBA00023274"/>
    </source>
</evidence>
<dbReference type="InterPro" id="IPR031310">
    <property type="entry name" value="Ribosomal_uL5_N"/>
</dbReference>
<feature type="domain" description="Large ribosomal subunit protein uL5 C-terminal" evidence="8">
    <location>
        <begin position="82"/>
        <end position="175"/>
    </location>
</feature>
<name>A0A1G2N7Z1_9BACT</name>
<dbReference type="InterPro" id="IPR022803">
    <property type="entry name" value="Ribosomal_uL5_dom_sf"/>
</dbReference>
<dbReference type="AlphaFoldDB" id="A0A1G2N7Z1"/>
<dbReference type="GO" id="GO:1990904">
    <property type="term" value="C:ribonucleoprotein complex"/>
    <property type="evidence" value="ECO:0007669"/>
    <property type="project" value="UniProtKB-KW"/>
</dbReference>
<dbReference type="InterPro" id="IPR002132">
    <property type="entry name" value="Ribosomal_uL5"/>
</dbReference>
<dbReference type="PIRSF" id="PIRSF002161">
    <property type="entry name" value="Ribosomal_L5"/>
    <property type="match status" value="1"/>
</dbReference>
<dbReference type="InterPro" id="IPR020930">
    <property type="entry name" value="Ribosomal_uL5_bac-type"/>
</dbReference>
<keyword evidence="2 6" id="KW-0689">Ribosomal protein</keyword>
<evidence type="ECO:0000256" key="5">
    <source>
        <dbReference type="ARBA" id="ARBA00035461"/>
    </source>
</evidence>
<dbReference type="FunFam" id="3.30.1440.10:FF:000001">
    <property type="entry name" value="50S ribosomal protein L5"/>
    <property type="match status" value="1"/>
</dbReference>
<dbReference type="PANTHER" id="PTHR11994">
    <property type="entry name" value="60S RIBOSOMAL PROTEIN L11-RELATED"/>
    <property type="match status" value="1"/>
</dbReference>
<accession>A0A1G2N7Z1</accession>
<dbReference type="Proteomes" id="UP000176221">
    <property type="component" value="Unassembled WGS sequence"/>
</dbReference>
<dbReference type="Pfam" id="PF00673">
    <property type="entry name" value="Ribosomal_L5_C"/>
    <property type="match status" value="1"/>
</dbReference>
<dbReference type="EMBL" id="MHRX01000051">
    <property type="protein sequence ID" value="OHA32224.1"/>
    <property type="molecule type" value="Genomic_DNA"/>
</dbReference>
<dbReference type="GO" id="GO:0006412">
    <property type="term" value="P:translation"/>
    <property type="evidence" value="ECO:0007669"/>
    <property type="project" value="InterPro"/>
</dbReference>
<evidence type="ECO:0000256" key="2">
    <source>
        <dbReference type="ARBA" id="ARBA00022980"/>
    </source>
</evidence>
<evidence type="ECO:0000259" key="8">
    <source>
        <dbReference type="Pfam" id="PF00673"/>
    </source>
</evidence>
<evidence type="ECO:0000313" key="9">
    <source>
        <dbReference type="EMBL" id="OHA32224.1"/>
    </source>
</evidence>
<dbReference type="STRING" id="1802319.A2928_01055"/>
<comment type="caution">
    <text evidence="9">The sequence shown here is derived from an EMBL/GenBank/DDBJ whole genome shotgun (WGS) entry which is preliminary data.</text>
</comment>
<reference evidence="9 10" key="1">
    <citation type="journal article" date="2016" name="Nat. Commun.">
        <title>Thousands of microbial genomes shed light on interconnected biogeochemical processes in an aquifer system.</title>
        <authorList>
            <person name="Anantharaman K."/>
            <person name="Brown C.T."/>
            <person name="Hug L.A."/>
            <person name="Sharon I."/>
            <person name="Castelle C.J."/>
            <person name="Probst A.J."/>
            <person name="Thomas B.C."/>
            <person name="Singh A."/>
            <person name="Wilkins M.J."/>
            <person name="Karaoz U."/>
            <person name="Brodie E.L."/>
            <person name="Williams K.H."/>
            <person name="Hubbard S.S."/>
            <person name="Banfield J.F."/>
        </authorList>
    </citation>
    <scope>NUCLEOTIDE SEQUENCE [LARGE SCALE GENOMIC DNA]</scope>
</reference>
<dbReference type="NCBIfam" id="NF000585">
    <property type="entry name" value="PRK00010.1"/>
    <property type="match status" value="1"/>
</dbReference>
<feature type="domain" description="Large ribosomal subunit protein uL5 N-terminal" evidence="7">
    <location>
        <begin position="23"/>
        <end position="78"/>
    </location>
</feature>
<evidence type="ECO:0000256" key="1">
    <source>
        <dbReference type="ARBA" id="ARBA00008553"/>
    </source>
</evidence>
<dbReference type="Gene3D" id="3.30.1440.10">
    <property type="match status" value="1"/>
</dbReference>
<evidence type="ECO:0000259" key="7">
    <source>
        <dbReference type="Pfam" id="PF00281"/>
    </source>
</evidence>
<dbReference type="SUPFAM" id="SSF55282">
    <property type="entry name" value="RL5-like"/>
    <property type="match status" value="1"/>
</dbReference>
<gene>
    <name evidence="9" type="ORF">A2928_01055</name>
</gene>
<sequence length="182" mass="20291">MTPAKEKKIDFFDVMKADFGYINRMQVPTVRKVVVSVGVGSLKDKKKLELVADRLTKITGQKPAKRGAKKSIASFKVRQGDPVGFQITLRGPKMNGFLAKLLNVAFPRTRDFRGIPRTSVDEMGNMSIGIKEHTIFPETADEDIKDVFGMAVTVVSSAKSKKEAERYFAIMGFPFKVDEVSR</sequence>
<comment type="similarity">
    <text evidence="1 6">Belongs to the universal ribosomal protein uL5 family.</text>
</comment>